<dbReference type="Gene3D" id="1.10.630.10">
    <property type="entry name" value="Cytochrome P450"/>
    <property type="match status" value="1"/>
</dbReference>
<proteinExistence type="predicted"/>
<dbReference type="InterPro" id="IPR036396">
    <property type="entry name" value="Cyt_P450_sf"/>
</dbReference>
<organism evidence="1 2">
    <name type="scientific">Catagonus wagneri</name>
    <name type="common">Chacoan peccary</name>
    <dbReference type="NCBI Taxonomy" id="51154"/>
    <lineage>
        <taxon>Eukaryota</taxon>
        <taxon>Metazoa</taxon>
        <taxon>Chordata</taxon>
        <taxon>Craniata</taxon>
        <taxon>Vertebrata</taxon>
        <taxon>Euteleostomi</taxon>
        <taxon>Mammalia</taxon>
        <taxon>Eutheria</taxon>
        <taxon>Laurasiatheria</taxon>
        <taxon>Artiodactyla</taxon>
        <taxon>Suina</taxon>
        <taxon>Tayassuidae</taxon>
        <taxon>Catagonus</taxon>
    </lineage>
</organism>
<dbReference type="AlphaFoldDB" id="A0A8C3WPQ7"/>
<sequence>MPLALASLAGALWTALRPSTLLLGAVAFLFFSDFLKKRRPKNYPPGPPRLPFIGNFLQLDLDKGHLSVQRVGAREGVCSPFPKDAWNTLKKSP</sequence>
<keyword evidence="2" id="KW-1185">Reference proteome</keyword>
<reference evidence="1" key="1">
    <citation type="submission" date="2025-08" db="UniProtKB">
        <authorList>
            <consortium name="Ensembl"/>
        </authorList>
    </citation>
    <scope>IDENTIFICATION</scope>
</reference>
<dbReference type="SUPFAM" id="SSF48264">
    <property type="entry name" value="Cytochrome P450"/>
    <property type="match status" value="1"/>
</dbReference>
<accession>A0A8C3WPQ7</accession>
<dbReference type="GO" id="GO:0016705">
    <property type="term" value="F:oxidoreductase activity, acting on paired donors, with incorporation or reduction of molecular oxygen"/>
    <property type="evidence" value="ECO:0007669"/>
    <property type="project" value="InterPro"/>
</dbReference>
<dbReference type="GO" id="GO:0005506">
    <property type="term" value="F:iron ion binding"/>
    <property type="evidence" value="ECO:0007669"/>
    <property type="project" value="InterPro"/>
</dbReference>
<reference evidence="1" key="2">
    <citation type="submission" date="2025-09" db="UniProtKB">
        <authorList>
            <consortium name="Ensembl"/>
        </authorList>
    </citation>
    <scope>IDENTIFICATION</scope>
</reference>
<evidence type="ECO:0000313" key="1">
    <source>
        <dbReference type="Ensembl" id="ENSCWAP00000017830.1"/>
    </source>
</evidence>
<protein>
    <submittedName>
        <fullName evidence="1">Uncharacterized protein</fullName>
    </submittedName>
</protein>
<dbReference type="Proteomes" id="UP000694540">
    <property type="component" value="Unplaced"/>
</dbReference>
<dbReference type="GeneTree" id="ENSGT00940000155417"/>
<dbReference type="GO" id="GO:0020037">
    <property type="term" value="F:heme binding"/>
    <property type="evidence" value="ECO:0007669"/>
    <property type="project" value="InterPro"/>
</dbReference>
<dbReference type="Ensembl" id="ENSCWAT00000019344.1">
    <property type="protein sequence ID" value="ENSCWAP00000017830.1"/>
    <property type="gene ID" value="ENSCWAG00000013744.1"/>
</dbReference>
<evidence type="ECO:0000313" key="2">
    <source>
        <dbReference type="Proteomes" id="UP000694540"/>
    </source>
</evidence>
<name>A0A8C3WPQ7_9CETA</name>
<dbReference type="GO" id="GO:0004497">
    <property type="term" value="F:monooxygenase activity"/>
    <property type="evidence" value="ECO:0007669"/>
    <property type="project" value="InterPro"/>
</dbReference>